<reference evidence="1 2" key="1">
    <citation type="submission" date="2020-02" db="EMBL/GenBank/DDBJ databases">
        <title>Whole genome sequence of Haloferax alexandrinus pws1.</title>
        <authorList>
            <person name="Verma D.K."/>
            <person name="Gopal K."/>
            <person name="Prasad E.S."/>
        </authorList>
    </citation>
    <scope>NUCLEOTIDE SEQUENCE [LARGE SCALE GENOMIC DNA]</scope>
    <source>
        <strain evidence="2">wsp1</strain>
    </source>
</reference>
<sequence length="151" mass="17448">MADEADIEGPVGSIDDVTLEEIRTVCTRADGLVEDAGFDSRLDPTKLQIHFRDEIAEATWCRFDIRWFQRQYYSFHCLDECGVQFRYDYRPKPDVPEKHFHTPPEANSGDVEQSYIVTTEPMLVARAVHQLWRRAYETASFDALNTAEDPS</sequence>
<evidence type="ECO:0000313" key="2">
    <source>
        <dbReference type="Proteomes" id="UP000465667"/>
    </source>
</evidence>
<dbReference type="Proteomes" id="UP000465667">
    <property type="component" value="Chromosome"/>
</dbReference>
<dbReference type="EMBL" id="CP048738">
    <property type="protein sequence ID" value="QIB79116.1"/>
    <property type="molecule type" value="Genomic_DNA"/>
</dbReference>
<name>A0A6C0UUA6_HALVO</name>
<proteinExistence type="predicted"/>
<gene>
    <name evidence="1" type="ORF">G3A49_13670</name>
</gene>
<dbReference type="Pfam" id="PF20126">
    <property type="entry name" value="TumE"/>
    <property type="match status" value="1"/>
</dbReference>
<protein>
    <submittedName>
        <fullName evidence="1">Uncharacterized protein</fullName>
    </submittedName>
</protein>
<dbReference type="RefSeq" id="WP_163489384.1">
    <property type="nucleotide sequence ID" value="NZ_CP048738.1"/>
</dbReference>
<accession>A0A6C0UUA6</accession>
<organism evidence="1 2">
    <name type="scientific">Haloferax volcanii</name>
    <name type="common">Halobacterium volcanii</name>
    <dbReference type="NCBI Taxonomy" id="2246"/>
    <lineage>
        <taxon>Archaea</taxon>
        <taxon>Methanobacteriati</taxon>
        <taxon>Methanobacteriota</taxon>
        <taxon>Stenosarchaea group</taxon>
        <taxon>Halobacteria</taxon>
        <taxon>Halobacteriales</taxon>
        <taxon>Haloferacaceae</taxon>
        <taxon>Haloferax</taxon>
    </lineage>
</organism>
<dbReference type="KEGG" id="hale:G3A49_13670"/>
<dbReference type="InterPro" id="IPR045397">
    <property type="entry name" value="TumE-like"/>
</dbReference>
<evidence type="ECO:0000313" key="1">
    <source>
        <dbReference type="EMBL" id="QIB79116.1"/>
    </source>
</evidence>
<dbReference type="GeneID" id="44084477"/>
<dbReference type="AlphaFoldDB" id="A0A6C0UUA6"/>